<comment type="similarity">
    <text evidence="1">Belongs to the Bcl-2 family.</text>
</comment>
<feature type="compositionally biased region" description="Basic and acidic residues" evidence="3">
    <location>
        <begin position="280"/>
        <end position="320"/>
    </location>
</feature>
<reference evidence="5" key="1">
    <citation type="submission" date="2019-08" db="EMBL/GenBank/DDBJ databases">
        <title>The improved chromosome-level genome for the pearl oyster Pinctada fucata martensii using PacBio sequencing and Hi-C.</title>
        <authorList>
            <person name="Zheng Z."/>
        </authorList>
    </citation>
    <scope>NUCLEOTIDE SEQUENCE</scope>
    <source>
        <strain evidence="5">ZZ-2019</strain>
        <tissue evidence="5">Adductor muscle</tissue>
    </source>
</reference>
<dbReference type="CDD" id="cd06257">
    <property type="entry name" value="DnaJ"/>
    <property type="match status" value="1"/>
</dbReference>
<dbReference type="Pfam" id="PF00452">
    <property type="entry name" value="Bcl-2"/>
    <property type="match status" value="1"/>
</dbReference>
<gene>
    <name evidence="5" type="ORF">FSP39_003126</name>
</gene>
<proteinExistence type="inferred from homology"/>
<dbReference type="InterPro" id="IPR002475">
    <property type="entry name" value="Bcl2-like"/>
</dbReference>
<dbReference type="InterPro" id="IPR042858">
    <property type="entry name" value="DNAJC8"/>
</dbReference>
<evidence type="ECO:0000313" key="6">
    <source>
        <dbReference type="Proteomes" id="UP001186944"/>
    </source>
</evidence>
<dbReference type="Gene3D" id="1.10.287.110">
    <property type="entry name" value="DnaJ domain"/>
    <property type="match status" value="1"/>
</dbReference>
<sequence length="345" mass="40092">ISPVYSPFLIPLTPQSEAAKILARIGDEVKDKYENKLETAMTELFYSENATITYNRFKDVAKDVVDENLPGWRQVALLLVYGQRAAWRAVESGHHGIGDLVDNTARLLAESAAGFIIQQGGWVKAIEHRDSVLTSKQQIDKLNRPGATYFNLNPFEVLDIDPETSLADIKKRYRQMSILVHPDKNQDDVDRAQKAFEAVNKAYKTLENEEGMKRCKEIIDEAKSRVDDMIKQKRKQLKKEGKPLDVPEDEPEKKKHAVYVQTCKLFADLERMRIERETREMHERKRKAEEEEVEEEKKKTEKEWQKNFEESRAGRVDSWRTFKTGNKKSKNKGMFRPPKPKLEKR</sequence>
<accession>A0AA88YCN3</accession>
<comment type="caution">
    <text evidence="5">The sequence shown here is derived from an EMBL/GenBank/DDBJ whole genome shotgun (WGS) entry which is preliminary data.</text>
</comment>
<dbReference type="SUPFAM" id="SSF46565">
    <property type="entry name" value="Chaperone J-domain"/>
    <property type="match status" value="1"/>
</dbReference>
<keyword evidence="6" id="KW-1185">Reference proteome</keyword>
<dbReference type="GO" id="GO:0042981">
    <property type="term" value="P:regulation of apoptotic process"/>
    <property type="evidence" value="ECO:0007669"/>
    <property type="project" value="InterPro"/>
</dbReference>
<dbReference type="FunFam" id="1.10.287.110:FF:000112">
    <property type="entry name" value="Uncharacterized protein, isoform A"/>
    <property type="match status" value="1"/>
</dbReference>
<dbReference type="InterPro" id="IPR001623">
    <property type="entry name" value="DnaJ_domain"/>
</dbReference>
<dbReference type="SUPFAM" id="SSF56854">
    <property type="entry name" value="Bcl-2 inhibitors of programmed cell death"/>
    <property type="match status" value="1"/>
</dbReference>
<dbReference type="GO" id="GO:0005634">
    <property type="term" value="C:nucleus"/>
    <property type="evidence" value="ECO:0007669"/>
    <property type="project" value="TreeGrafter"/>
</dbReference>
<evidence type="ECO:0000313" key="5">
    <source>
        <dbReference type="EMBL" id="KAK3096772.1"/>
    </source>
</evidence>
<dbReference type="InterPro" id="IPR036869">
    <property type="entry name" value="J_dom_sf"/>
</dbReference>
<organism evidence="5 6">
    <name type="scientific">Pinctada imbricata</name>
    <name type="common">Atlantic pearl-oyster</name>
    <name type="synonym">Pinctada martensii</name>
    <dbReference type="NCBI Taxonomy" id="66713"/>
    <lineage>
        <taxon>Eukaryota</taxon>
        <taxon>Metazoa</taxon>
        <taxon>Spiralia</taxon>
        <taxon>Lophotrochozoa</taxon>
        <taxon>Mollusca</taxon>
        <taxon>Bivalvia</taxon>
        <taxon>Autobranchia</taxon>
        <taxon>Pteriomorphia</taxon>
        <taxon>Pterioida</taxon>
        <taxon>Pterioidea</taxon>
        <taxon>Pteriidae</taxon>
        <taxon>Pinctada</taxon>
    </lineage>
</organism>
<dbReference type="PROSITE" id="PS50076">
    <property type="entry name" value="DNAJ_2"/>
    <property type="match status" value="1"/>
</dbReference>
<evidence type="ECO:0000256" key="2">
    <source>
        <dbReference type="ARBA" id="ARBA00022703"/>
    </source>
</evidence>
<name>A0AA88YCN3_PINIB</name>
<protein>
    <recommendedName>
        <fullName evidence="4">J domain-containing protein</fullName>
    </recommendedName>
</protein>
<dbReference type="PROSITE" id="PS50062">
    <property type="entry name" value="BCL2_FAMILY"/>
    <property type="match status" value="1"/>
</dbReference>
<evidence type="ECO:0000256" key="3">
    <source>
        <dbReference type="SAM" id="MobiDB-lite"/>
    </source>
</evidence>
<dbReference type="EMBL" id="VSWD01000007">
    <property type="protein sequence ID" value="KAK3096772.1"/>
    <property type="molecule type" value="Genomic_DNA"/>
</dbReference>
<dbReference type="InterPro" id="IPR036834">
    <property type="entry name" value="Bcl-2-like_sf"/>
</dbReference>
<dbReference type="PRINTS" id="PR00625">
    <property type="entry name" value="JDOMAIN"/>
</dbReference>
<dbReference type="Proteomes" id="UP001186944">
    <property type="component" value="Unassembled WGS sequence"/>
</dbReference>
<dbReference type="Gene3D" id="1.10.437.10">
    <property type="entry name" value="Blc2-like"/>
    <property type="match status" value="1"/>
</dbReference>
<feature type="compositionally biased region" description="Basic residues" evidence="3">
    <location>
        <begin position="325"/>
        <end position="345"/>
    </location>
</feature>
<dbReference type="PANTHER" id="PTHR15606">
    <property type="entry name" value="DNAJ HOMOLOG SUBFAMILY C MEMBER 8/LIPOPOLYSACCHARIDE SPECIFIC RESPONSE-7-RELATED"/>
    <property type="match status" value="1"/>
</dbReference>
<feature type="region of interest" description="Disordered" evidence="3">
    <location>
        <begin position="280"/>
        <end position="345"/>
    </location>
</feature>
<feature type="region of interest" description="Disordered" evidence="3">
    <location>
        <begin position="234"/>
        <end position="253"/>
    </location>
</feature>
<keyword evidence="2" id="KW-0053">Apoptosis</keyword>
<feature type="non-terminal residue" evidence="5">
    <location>
        <position position="1"/>
    </location>
</feature>
<dbReference type="InterPro" id="IPR046371">
    <property type="entry name" value="Bcl-2_BH1-3"/>
</dbReference>
<feature type="domain" description="J" evidence="4">
    <location>
        <begin position="153"/>
        <end position="223"/>
    </location>
</feature>
<dbReference type="SMART" id="SM00271">
    <property type="entry name" value="DnaJ"/>
    <property type="match status" value="1"/>
</dbReference>
<dbReference type="PANTHER" id="PTHR15606:SF4">
    <property type="entry name" value="DNAJ HOMOLOG SUBFAMILY C MEMBER 8"/>
    <property type="match status" value="1"/>
</dbReference>
<evidence type="ECO:0000259" key="4">
    <source>
        <dbReference type="PROSITE" id="PS50076"/>
    </source>
</evidence>
<dbReference type="AlphaFoldDB" id="A0AA88YCN3"/>
<evidence type="ECO:0000256" key="1">
    <source>
        <dbReference type="ARBA" id="ARBA00009458"/>
    </source>
</evidence>
<dbReference type="GO" id="GO:0006915">
    <property type="term" value="P:apoptotic process"/>
    <property type="evidence" value="ECO:0007669"/>
    <property type="project" value="UniProtKB-KW"/>
</dbReference>
<dbReference type="Pfam" id="PF00226">
    <property type="entry name" value="DnaJ"/>
    <property type="match status" value="1"/>
</dbReference>